<keyword evidence="3" id="KW-1185">Reference proteome</keyword>
<evidence type="ECO:0000313" key="3">
    <source>
        <dbReference type="Proteomes" id="UP000027120"/>
    </source>
</evidence>
<dbReference type="Proteomes" id="UP000027120">
    <property type="component" value="Unassembled WGS sequence"/>
</dbReference>
<sequence length="103" mass="11536">MLPSSQESLNSHLFHTNHKSLIYYKLLLTTSIIESRPCNKQIIGEMLGRSVTGLFGDEISTSLDSFNNFQTLDTRQCVNNIQGTALISLLQPAPETYNLFTDV</sequence>
<proteinExistence type="predicted"/>
<dbReference type="PANTHER" id="PTHR19241">
    <property type="entry name" value="ATP-BINDING CASSETTE TRANSPORTER"/>
    <property type="match status" value="1"/>
</dbReference>
<gene>
    <name evidence="2" type="ORF">CISIN_1g046139mg</name>
</gene>
<evidence type="ECO:0000256" key="1">
    <source>
        <dbReference type="ARBA" id="ARBA00022448"/>
    </source>
</evidence>
<protein>
    <submittedName>
        <fullName evidence="2">Uncharacterized protein</fullName>
    </submittedName>
</protein>
<dbReference type="STRING" id="2711.A0A067F3K6"/>
<keyword evidence="1" id="KW-0813">Transport</keyword>
<organism evidence="2 3">
    <name type="scientific">Citrus sinensis</name>
    <name type="common">Sweet orange</name>
    <name type="synonym">Citrus aurantium var. sinensis</name>
    <dbReference type="NCBI Taxonomy" id="2711"/>
    <lineage>
        <taxon>Eukaryota</taxon>
        <taxon>Viridiplantae</taxon>
        <taxon>Streptophyta</taxon>
        <taxon>Embryophyta</taxon>
        <taxon>Tracheophyta</taxon>
        <taxon>Spermatophyta</taxon>
        <taxon>Magnoliopsida</taxon>
        <taxon>eudicotyledons</taxon>
        <taxon>Gunneridae</taxon>
        <taxon>Pentapetalae</taxon>
        <taxon>rosids</taxon>
        <taxon>malvids</taxon>
        <taxon>Sapindales</taxon>
        <taxon>Rutaceae</taxon>
        <taxon>Aurantioideae</taxon>
        <taxon>Citrus</taxon>
    </lineage>
</organism>
<dbReference type="EMBL" id="KK784954">
    <property type="protein sequence ID" value="KDO58072.1"/>
    <property type="molecule type" value="Genomic_DNA"/>
</dbReference>
<evidence type="ECO:0000313" key="2">
    <source>
        <dbReference type="EMBL" id="KDO58072.1"/>
    </source>
</evidence>
<dbReference type="AlphaFoldDB" id="A0A067F3K6"/>
<name>A0A067F3K6_CITSI</name>
<accession>A0A067F3K6</accession>
<reference evidence="2 3" key="1">
    <citation type="submission" date="2014-04" db="EMBL/GenBank/DDBJ databases">
        <authorList>
            <consortium name="International Citrus Genome Consortium"/>
            <person name="Gmitter F."/>
            <person name="Chen C."/>
            <person name="Farmerie W."/>
            <person name="Harkins T."/>
            <person name="Desany B."/>
            <person name="Mohiuddin M."/>
            <person name="Kodira C."/>
            <person name="Borodovsky M."/>
            <person name="Lomsadze A."/>
            <person name="Burns P."/>
            <person name="Jenkins J."/>
            <person name="Prochnik S."/>
            <person name="Shu S."/>
            <person name="Chapman J."/>
            <person name="Pitluck S."/>
            <person name="Schmutz J."/>
            <person name="Rokhsar D."/>
        </authorList>
    </citation>
    <scope>NUCLEOTIDE SEQUENCE</scope>
</reference>